<dbReference type="AlphaFoldDB" id="A0A6G9YAU1"/>
<dbReference type="NCBIfam" id="NF040657">
    <property type="entry name" value="immun_SitI3"/>
    <property type="match status" value="1"/>
</dbReference>
<reference evidence="1 2" key="1">
    <citation type="journal article" date="2019" name="ACS Chem. Biol.">
        <title>Identification and Mobilization of a Cryptic Antibiotic Biosynthesis Gene Locus from a Human-Pathogenic Nocardia Isolate.</title>
        <authorList>
            <person name="Herisse M."/>
            <person name="Ishida K."/>
            <person name="Porter J.L."/>
            <person name="Howden B."/>
            <person name="Hertweck C."/>
            <person name="Stinear T.P."/>
            <person name="Pidot S.J."/>
        </authorList>
    </citation>
    <scope>NUCLEOTIDE SEQUENCE [LARGE SCALE GENOMIC DNA]</scope>
    <source>
        <strain evidence="1 2">AUSMDU00012717</strain>
    </source>
</reference>
<gene>
    <name evidence="1" type="ORF">F5544_12290</name>
</gene>
<dbReference type="InterPro" id="IPR049799">
    <property type="entry name" value="SitI3-like"/>
</dbReference>
<accession>A0A6G9YAU1</accession>
<dbReference type="Proteomes" id="UP000503540">
    <property type="component" value="Chromosome"/>
</dbReference>
<name>A0A6G9YAU1_9NOCA</name>
<dbReference type="KEGG" id="nah:F5544_12290"/>
<dbReference type="EMBL" id="CP046172">
    <property type="protein sequence ID" value="QIS10349.1"/>
    <property type="molecule type" value="Genomic_DNA"/>
</dbReference>
<proteinExistence type="predicted"/>
<evidence type="ECO:0000313" key="2">
    <source>
        <dbReference type="Proteomes" id="UP000503540"/>
    </source>
</evidence>
<sequence>MALEYVFKIATQVSVDEFSDTLIDIANALDILETESSAVALQSDGIRTHLGTWVKVGMATPSRWGDPVAEDFGFSPTLFARFRYGKNSPTSTQGDDLVKIVAGLLGRVPGDALLYLEGSEKLWLLRRDGDLSLSEDEDVWDAGRLDSIHMPYSRKNYFFS</sequence>
<dbReference type="RefSeq" id="WP_167473342.1">
    <property type="nucleotide sequence ID" value="NZ_CP046172.1"/>
</dbReference>
<keyword evidence="2" id="KW-1185">Reference proteome</keyword>
<protein>
    <submittedName>
        <fullName evidence="1">Uncharacterized protein</fullName>
    </submittedName>
</protein>
<organism evidence="1 2">
    <name type="scientific">Nocardia arthritidis</name>
    <dbReference type="NCBI Taxonomy" id="228602"/>
    <lineage>
        <taxon>Bacteria</taxon>
        <taxon>Bacillati</taxon>
        <taxon>Actinomycetota</taxon>
        <taxon>Actinomycetes</taxon>
        <taxon>Mycobacteriales</taxon>
        <taxon>Nocardiaceae</taxon>
        <taxon>Nocardia</taxon>
    </lineage>
</organism>
<evidence type="ECO:0000313" key="1">
    <source>
        <dbReference type="EMBL" id="QIS10349.1"/>
    </source>
</evidence>